<dbReference type="HOGENOM" id="CLU_1220899_0_0_1"/>
<evidence type="ECO:0000313" key="13">
    <source>
        <dbReference type="Proteomes" id="UP000015102"/>
    </source>
</evidence>
<dbReference type="PANTHER" id="PTHR11533">
    <property type="entry name" value="PROTEASE M1 ZINC METALLOPROTEASE"/>
    <property type="match status" value="1"/>
</dbReference>
<dbReference type="GO" id="GO:0005615">
    <property type="term" value="C:extracellular space"/>
    <property type="evidence" value="ECO:0007669"/>
    <property type="project" value="TreeGrafter"/>
</dbReference>
<keyword evidence="8" id="KW-0862">Zinc</keyword>
<dbReference type="InterPro" id="IPR027268">
    <property type="entry name" value="Peptidase_M4/M1_CTD_sf"/>
</dbReference>
<keyword evidence="13" id="KW-1185">Reference proteome</keyword>
<dbReference type="Gene3D" id="1.10.390.10">
    <property type="entry name" value="Neutral Protease Domain 2"/>
    <property type="match status" value="1"/>
</dbReference>
<dbReference type="InterPro" id="IPR050344">
    <property type="entry name" value="Peptidase_M1_aminopeptidases"/>
</dbReference>
<dbReference type="GO" id="GO:0042277">
    <property type="term" value="F:peptide binding"/>
    <property type="evidence" value="ECO:0007669"/>
    <property type="project" value="TreeGrafter"/>
</dbReference>
<evidence type="ECO:0000256" key="4">
    <source>
        <dbReference type="ARBA" id="ARBA00022622"/>
    </source>
</evidence>
<dbReference type="PRINTS" id="PR00756">
    <property type="entry name" value="ALADIPTASE"/>
</dbReference>
<keyword evidence="10" id="KW-0449">Lipoprotein</keyword>
<dbReference type="GO" id="GO:0098552">
    <property type="term" value="C:side of membrane"/>
    <property type="evidence" value="ECO:0007669"/>
    <property type="project" value="UniProtKB-KW"/>
</dbReference>
<comment type="cofactor">
    <cofactor evidence="1">
        <name>Zn(2+)</name>
        <dbReference type="ChEBI" id="CHEBI:29105"/>
    </cofactor>
</comment>
<protein>
    <recommendedName>
        <fullName evidence="11">Peptidase M1 membrane alanine aminopeptidase domain-containing protein</fullName>
    </recommendedName>
</protein>
<dbReference type="EnsemblMetazoa" id="MESCA003474-RA">
    <property type="protein sequence ID" value="MESCA003474-PA"/>
    <property type="gene ID" value="MESCA003474"/>
</dbReference>
<dbReference type="GO" id="GO:0070006">
    <property type="term" value="F:metalloaminopeptidase activity"/>
    <property type="evidence" value="ECO:0007669"/>
    <property type="project" value="TreeGrafter"/>
</dbReference>
<dbReference type="Pfam" id="PF01433">
    <property type="entry name" value="Peptidase_M1"/>
    <property type="match status" value="1"/>
</dbReference>
<name>T1GJ33_MEGSC</name>
<keyword evidence="5" id="KW-0645">Protease</keyword>
<dbReference type="GO" id="GO:0008270">
    <property type="term" value="F:zinc ion binding"/>
    <property type="evidence" value="ECO:0007669"/>
    <property type="project" value="InterPro"/>
</dbReference>
<evidence type="ECO:0000259" key="11">
    <source>
        <dbReference type="Pfam" id="PF01433"/>
    </source>
</evidence>
<reference evidence="13" key="1">
    <citation type="submission" date="2013-02" db="EMBL/GenBank/DDBJ databases">
        <authorList>
            <person name="Hughes D."/>
        </authorList>
    </citation>
    <scope>NUCLEOTIDE SEQUENCE</scope>
    <source>
        <strain>Durham</strain>
        <strain evidence="13">NC isolate 2 -- Noor lab</strain>
    </source>
</reference>
<keyword evidence="4" id="KW-0336">GPI-anchor</keyword>
<evidence type="ECO:0000256" key="5">
    <source>
        <dbReference type="ARBA" id="ARBA00022670"/>
    </source>
</evidence>
<keyword evidence="7" id="KW-0378">Hydrolase</keyword>
<dbReference type="STRING" id="36166.T1GJ33"/>
<dbReference type="InterPro" id="IPR001930">
    <property type="entry name" value="Peptidase_M1"/>
</dbReference>
<keyword evidence="4" id="KW-0325">Glycoprotein</keyword>
<sequence>MSTYIIAFLVSEFVARSDGYFLVHARPEFYDQTKFAYEANKDLLEALDRANGIPYMSMGNDKMALAAIPDFSAGAMENWGLLTYRERILLWAEGESTLSAKQSIASVITHEQAHMWWGDLVTCDWWGYAWLNEGFASYHEYISTHDVYPELEMDKQFAVDFTQSVMVQDSTNNTNRMTEEETNTEAELARSFNRITYNKAPAVIRMFAHAIGLEDFEKAQHEYLKKL</sequence>
<evidence type="ECO:0000256" key="2">
    <source>
        <dbReference type="ARBA" id="ARBA00004609"/>
    </source>
</evidence>
<keyword evidence="9" id="KW-0482">Metalloprotease</keyword>
<evidence type="ECO:0000256" key="6">
    <source>
        <dbReference type="ARBA" id="ARBA00022723"/>
    </source>
</evidence>
<dbReference type="GO" id="GO:0005886">
    <property type="term" value="C:plasma membrane"/>
    <property type="evidence" value="ECO:0007669"/>
    <property type="project" value="UniProtKB-SubCell"/>
</dbReference>
<comment type="subcellular location">
    <subcellularLocation>
        <location evidence="2">Cell membrane</location>
        <topology evidence="2">Lipid-anchor</topology>
        <topology evidence="2">GPI-anchor</topology>
    </subcellularLocation>
</comment>
<keyword evidence="6" id="KW-0479">Metal-binding</keyword>
<evidence type="ECO:0000256" key="10">
    <source>
        <dbReference type="ARBA" id="ARBA00023288"/>
    </source>
</evidence>
<organism evidence="12 13">
    <name type="scientific">Megaselia scalaris</name>
    <name type="common">Humpbacked fly</name>
    <name type="synonym">Phora scalaris</name>
    <dbReference type="NCBI Taxonomy" id="36166"/>
    <lineage>
        <taxon>Eukaryota</taxon>
        <taxon>Metazoa</taxon>
        <taxon>Ecdysozoa</taxon>
        <taxon>Arthropoda</taxon>
        <taxon>Hexapoda</taxon>
        <taxon>Insecta</taxon>
        <taxon>Pterygota</taxon>
        <taxon>Neoptera</taxon>
        <taxon>Endopterygota</taxon>
        <taxon>Diptera</taxon>
        <taxon>Brachycera</taxon>
        <taxon>Muscomorpha</taxon>
        <taxon>Platypezoidea</taxon>
        <taxon>Phoridae</taxon>
        <taxon>Megaseliini</taxon>
        <taxon>Megaselia</taxon>
    </lineage>
</organism>
<dbReference type="GO" id="GO:0005737">
    <property type="term" value="C:cytoplasm"/>
    <property type="evidence" value="ECO:0007669"/>
    <property type="project" value="TreeGrafter"/>
</dbReference>
<dbReference type="PANTHER" id="PTHR11533:SF301">
    <property type="entry name" value="AMINOPEPTIDASE"/>
    <property type="match status" value="1"/>
</dbReference>
<evidence type="ECO:0000256" key="7">
    <source>
        <dbReference type="ARBA" id="ARBA00022801"/>
    </source>
</evidence>
<proteinExistence type="inferred from homology"/>
<comment type="similarity">
    <text evidence="3">Belongs to the peptidase M1 family.</text>
</comment>
<reference evidence="12" key="2">
    <citation type="submission" date="2015-06" db="UniProtKB">
        <authorList>
            <consortium name="EnsemblMetazoa"/>
        </authorList>
    </citation>
    <scope>IDENTIFICATION</scope>
</reference>
<dbReference type="EMBL" id="CAQQ02149030">
    <property type="status" value="NOT_ANNOTATED_CDS"/>
    <property type="molecule type" value="Genomic_DNA"/>
</dbReference>
<keyword evidence="4" id="KW-0472">Membrane</keyword>
<evidence type="ECO:0000256" key="8">
    <source>
        <dbReference type="ARBA" id="ARBA00022833"/>
    </source>
</evidence>
<dbReference type="GO" id="GO:0006508">
    <property type="term" value="P:proteolysis"/>
    <property type="evidence" value="ECO:0007669"/>
    <property type="project" value="UniProtKB-KW"/>
</dbReference>
<evidence type="ECO:0000256" key="9">
    <source>
        <dbReference type="ARBA" id="ARBA00023049"/>
    </source>
</evidence>
<evidence type="ECO:0000256" key="1">
    <source>
        <dbReference type="ARBA" id="ARBA00001947"/>
    </source>
</evidence>
<accession>T1GJ33</accession>
<dbReference type="InterPro" id="IPR014782">
    <property type="entry name" value="Peptidase_M1_dom"/>
</dbReference>
<evidence type="ECO:0000313" key="12">
    <source>
        <dbReference type="EnsemblMetazoa" id="MESCA003474-PA"/>
    </source>
</evidence>
<dbReference type="OMA" id="HEYISTH"/>
<dbReference type="AlphaFoldDB" id="T1GJ33"/>
<dbReference type="Proteomes" id="UP000015102">
    <property type="component" value="Unassembled WGS sequence"/>
</dbReference>
<evidence type="ECO:0000256" key="3">
    <source>
        <dbReference type="ARBA" id="ARBA00010136"/>
    </source>
</evidence>
<dbReference type="GO" id="GO:0043171">
    <property type="term" value="P:peptide catabolic process"/>
    <property type="evidence" value="ECO:0007669"/>
    <property type="project" value="TreeGrafter"/>
</dbReference>
<feature type="domain" description="Peptidase M1 membrane alanine aminopeptidase" evidence="11">
    <location>
        <begin position="35"/>
        <end position="226"/>
    </location>
</feature>
<dbReference type="SUPFAM" id="SSF55486">
    <property type="entry name" value="Metalloproteases ('zincins'), catalytic domain"/>
    <property type="match status" value="1"/>
</dbReference>